<accession>A0A8H4JZJ2</accession>
<proteinExistence type="predicted"/>
<evidence type="ECO:0000313" key="1">
    <source>
        <dbReference type="EMBL" id="KAF4439898.1"/>
    </source>
</evidence>
<evidence type="ECO:0000313" key="2">
    <source>
        <dbReference type="Proteomes" id="UP000536711"/>
    </source>
</evidence>
<name>A0A8H4JZJ2_9HYPO</name>
<keyword evidence="2" id="KW-1185">Reference proteome</keyword>
<comment type="caution">
    <text evidence="1">The sequence shown here is derived from an EMBL/GenBank/DDBJ whole genome shotgun (WGS) entry which is preliminary data.</text>
</comment>
<protein>
    <submittedName>
        <fullName evidence="1">F-box domain</fullName>
    </submittedName>
</protein>
<dbReference type="Proteomes" id="UP000536711">
    <property type="component" value="Unassembled WGS sequence"/>
</dbReference>
<reference evidence="1 2" key="1">
    <citation type="submission" date="2020-01" db="EMBL/GenBank/DDBJ databases">
        <title>Identification and distribution of gene clusters putatively required for synthesis of sphingolipid metabolism inhibitors in phylogenetically diverse species of the filamentous fungus Fusarium.</title>
        <authorList>
            <person name="Kim H.-S."/>
            <person name="Busman M."/>
            <person name="Brown D.W."/>
            <person name="Divon H."/>
            <person name="Uhlig S."/>
            <person name="Proctor R.H."/>
        </authorList>
    </citation>
    <scope>NUCLEOTIDE SEQUENCE [LARGE SCALE GENOMIC DNA]</scope>
    <source>
        <strain evidence="1 2">NRRL 13308</strain>
    </source>
</reference>
<sequence>MKLFALASDQLNLIEWDRPDIAHVLATVTALNTNISTLVYAFKHRGKDWEEVGDTDWLERVADWTAPQIRAEVEIESNSTGLARLVQKCPRLQDFAYQALGIPLPGLHELKVFHFPDWKILQYVSELPSLPKLNRLTSRFQLSKESIVLNLLKRTRPGGLFIGLCG</sequence>
<dbReference type="OrthoDB" id="3886018at2759"/>
<dbReference type="AlphaFoldDB" id="A0A8H4JZJ2"/>
<organism evidence="1 2">
    <name type="scientific">Fusarium acutatum</name>
    <dbReference type="NCBI Taxonomy" id="78861"/>
    <lineage>
        <taxon>Eukaryota</taxon>
        <taxon>Fungi</taxon>
        <taxon>Dikarya</taxon>
        <taxon>Ascomycota</taxon>
        <taxon>Pezizomycotina</taxon>
        <taxon>Sordariomycetes</taxon>
        <taxon>Hypocreomycetidae</taxon>
        <taxon>Hypocreales</taxon>
        <taxon>Nectriaceae</taxon>
        <taxon>Fusarium</taxon>
        <taxon>Fusarium fujikuroi species complex</taxon>
    </lineage>
</organism>
<gene>
    <name evidence="1" type="ORF">FACUT_3860</name>
</gene>
<dbReference type="EMBL" id="JAADJF010000082">
    <property type="protein sequence ID" value="KAF4439898.1"/>
    <property type="molecule type" value="Genomic_DNA"/>
</dbReference>